<keyword evidence="5 7" id="KW-0547">Nucleotide-binding</keyword>
<sequence>MIYNFNLGIGWASSGVEYAQLYRARMLRGIDAPARFIFTDMFPQENIEHYTKKMGFKDKEILWLYTFFTDFQIAPVTYTLDRFLQTLTHTEHTMHRTGKIGRLYLNDHDFCTFYFVNEKEDYLHRVEYVSNGLLIRKDYFTYGRIYTEYYAPLDNKAHLYLRRFFNTDGTIAYEEIIDDGDVMYRFSDQIFYSKEELVGYMVKCLHLKSKDVVIIDRTTGIGQAILQNCASAKVGIVVHADHYSAGSTNETNILWNNYYEYSFDRARHIDFFITSTHAQRDRMRAQFKQYVGKVPHIVTIPVGSLDKLRYPTAQRKPYSIVTASRLASEKHVDWIIQACVQAKQEIPALTLDIYGAGNEQQRLSQLIQENQADSYIHLMGQQDMTDVYQNYELYLSGSTSEGFGLSLMEAIGGGLPMIGFDVPYGNPTFIEDGKNGYLIPVDEHTSIQDHVNGLYTAVVQFFKTADRLSFQKHSYAIARSYVTEKVMQKWKKIIQ</sequence>
<evidence type="ECO:0000256" key="1">
    <source>
        <dbReference type="ARBA" id="ARBA00022475"/>
    </source>
</evidence>
<evidence type="ECO:0000256" key="4">
    <source>
        <dbReference type="ARBA" id="ARBA00022679"/>
    </source>
</evidence>
<accession>A0ABU4WM27</accession>
<evidence type="ECO:0000256" key="3">
    <source>
        <dbReference type="ARBA" id="ARBA00022676"/>
    </source>
</evidence>
<dbReference type="PANTHER" id="PTHR12526">
    <property type="entry name" value="GLYCOSYLTRANSFERASE"/>
    <property type="match status" value="1"/>
</dbReference>
<evidence type="ECO:0000256" key="6">
    <source>
        <dbReference type="ARBA" id="ARBA00023136"/>
    </source>
</evidence>
<protein>
    <recommendedName>
        <fullName evidence="7">UDP-N-acetylglucosamine--peptide N-acetylglucosaminyltransferase GtfA subunit</fullName>
        <ecNumber evidence="7">2.4.1.-</ecNumber>
    </recommendedName>
    <alternativeName>
        <fullName evidence="7">Glycosyltransferase GtfA</fullName>
    </alternativeName>
</protein>
<dbReference type="HAMAP" id="MF_01472">
    <property type="entry name" value="GtfA"/>
    <property type="match status" value="1"/>
</dbReference>
<dbReference type="PANTHER" id="PTHR12526:SF629">
    <property type="entry name" value="TEICHURONIC ACID BIOSYNTHESIS GLYCOSYLTRANSFERASE TUAH-RELATED"/>
    <property type="match status" value="1"/>
</dbReference>
<comment type="catalytic activity">
    <reaction evidence="7">
        <text>L-seryl-[protein] + UDP-N-acetyl-alpha-D-glucosamine = 3-O-[N-acetyl-alpha-D-glucosaminyl]-L-seryl-[protein] + UDP + H(+)</text>
        <dbReference type="Rhea" id="RHEA:59872"/>
        <dbReference type="Rhea" id="RHEA-COMP:9863"/>
        <dbReference type="Rhea" id="RHEA-COMP:15471"/>
        <dbReference type="ChEBI" id="CHEBI:15378"/>
        <dbReference type="ChEBI" id="CHEBI:29999"/>
        <dbReference type="ChEBI" id="CHEBI:57705"/>
        <dbReference type="ChEBI" id="CHEBI:58223"/>
        <dbReference type="ChEBI" id="CHEBI:143279"/>
    </reaction>
</comment>
<keyword evidence="1 7" id="KW-1003">Cell membrane</keyword>
<dbReference type="CDD" id="cd04949">
    <property type="entry name" value="GT4_GtfA-like"/>
    <property type="match status" value="1"/>
</dbReference>
<dbReference type="EMBL" id="JALBUS010000009">
    <property type="protein sequence ID" value="MDX8417618.1"/>
    <property type="molecule type" value="Genomic_DNA"/>
</dbReference>
<dbReference type="SUPFAM" id="SSF53756">
    <property type="entry name" value="UDP-Glycosyltransferase/glycogen phosphorylase"/>
    <property type="match status" value="1"/>
</dbReference>
<dbReference type="NCBIfam" id="TIGR02918">
    <property type="entry name" value="accessory Sec system glycosyltransferase GtfA"/>
    <property type="match status" value="1"/>
</dbReference>
<feature type="binding site" evidence="7">
    <location>
        <position position="239"/>
    </location>
    <ligand>
        <name>N-acetyl-D-glucosamine</name>
        <dbReference type="ChEBI" id="CHEBI:506227"/>
    </ligand>
</feature>
<dbReference type="Gene3D" id="3.40.50.2000">
    <property type="entry name" value="Glycogen Phosphorylase B"/>
    <property type="match status" value="2"/>
</dbReference>
<comment type="pathway">
    <text evidence="7">Protein modification; protein glycosylation.</text>
</comment>
<evidence type="ECO:0000313" key="11">
    <source>
        <dbReference type="Proteomes" id="UP001285244"/>
    </source>
</evidence>
<evidence type="ECO:0000313" key="10">
    <source>
        <dbReference type="EMBL" id="MDX8417618.1"/>
    </source>
</evidence>
<keyword evidence="11" id="KW-1185">Reference proteome</keyword>
<evidence type="ECO:0000259" key="9">
    <source>
        <dbReference type="Pfam" id="PF22145"/>
    </source>
</evidence>
<gene>
    <name evidence="7 10" type="primary">gtfA</name>
    <name evidence="10" type="ORF">MOZ64_07150</name>
</gene>
<comment type="subcellular location">
    <subcellularLocation>
        <location evidence="7">Cytoplasm</location>
    </subcellularLocation>
    <subcellularLocation>
        <location evidence="7">Cell membrane</location>
        <topology evidence="7">Peripheral membrane protein</topology>
    </subcellularLocation>
    <text evidence="7">Cell membrane association requires GtfB.</text>
</comment>
<keyword evidence="2 7" id="KW-0963">Cytoplasm</keyword>
<dbReference type="InterPro" id="IPR014267">
    <property type="entry name" value="GtfA"/>
</dbReference>
<dbReference type="RefSeq" id="WP_320325903.1">
    <property type="nucleotide sequence ID" value="NZ_JALBUS010000009.1"/>
</dbReference>
<comment type="subunit">
    <text evidence="7">Forms a heterotetramer with 2 subunits each of GtfA and GtfB. Part of the accessory SecA2/SecY2 protein translocation apparatus.</text>
</comment>
<evidence type="ECO:0000259" key="8">
    <source>
        <dbReference type="Pfam" id="PF00534"/>
    </source>
</evidence>
<name>A0ABU4WM27_9FIRM</name>
<evidence type="ECO:0000256" key="5">
    <source>
        <dbReference type="ARBA" id="ARBA00022741"/>
    </source>
</evidence>
<dbReference type="InterPro" id="IPR054396">
    <property type="entry name" value="GtfA_EBD"/>
</dbReference>
<organism evidence="10 11">
    <name type="scientific">Absicoccus intestinalis</name>
    <dbReference type="NCBI Taxonomy" id="2926319"/>
    <lineage>
        <taxon>Bacteria</taxon>
        <taxon>Bacillati</taxon>
        <taxon>Bacillota</taxon>
        <taxon>Erysipelotrichia</taxon>
        <taxon>Erysipelotrichales</taxon>
        <taxon>Erysipelotrichaceae</taxon>
        <taxon>Absicoccus</taxon>
    </lineage>
</organism>
<feature type="binding site" evidence="7">
    <location>
        <begin position="381"/>
        <end position="382"/>
    </location>
    <ligand>
        <name>UDP</name>
        <dbReference type="ChEBI" id="CHEBI:58223"/>
    </ligand>
</feature>
<feature type="binding site" evidence="7">
    <location>
        <begin position="401"/>
        <end position="404"/>
    </location>
    <ligand>
        <name>N-acetyl-D-glucosamine</name>
        <dbReference type="ChEBI" id="CHEBI:506227"/>
    </ligand>
</feature>
<feature type="binding site" evidence="7">
    <location>
        <begin position="15"/>
        <end position="18"/>
    </location>
    <ligand>
        <name>UDP</name>
        <dbReference type="ChEBI" id="CHEBI:58223"/>
    </ligand>
</feature>
<dbReference type="Pfam" id="PF00534">
    <property type="entry name" value="Glycos_transf_1"/>
    <property type="match status" value="1"/>
</dbReference>
<feature type="domain" description="Glycosyl transferase family 1" evidence="8">
    <location>
        <begin position="315"/>
        <end position="454"/>
    </location>
</feature>
<dbReference type="Pfam" id="PF22145">
    <property type="entry name" value="GtfA_EBD"/>
    <property type="match status" value="1"/>
</dbReference>
<reference evidence="10 11" key="1">
    <citation type="submission" date="2022-03" db="EMBL/GenBank/DDBJ databases">
        <title>Novel taxa within the pig intestine.</title>
        <authorList>
            <person name="Wylensek D."/>
            <person name="Bishof K."/>
            <person name="Afrizal A."/>
            <person name="Clavel T."/>
        </authorList>
    </citation>
    <scope>NUCLEOTIDE SEQUENCE [LARGE SCALE GENOMIC DNA]</scope>
    <source>
        <strain evidence="10 11">Cla-KB-P134</strain>
    </source>
</reference>
<evidence type="ECO:0000256" key="2">
    <source>
        <dbReference type="ARBA" id="ARBA00022490"/>
    </source>
</evidence>
<dbReference type="InterPro" id="IPR001296">
    <property type="entry name" value="Glyco_trans_1"/>
</dbReference>
<proteinExistence type="inferred from homology"/>
<comment type="function">
    <text evidence="7">Required for polymorphic O-glycosylation of the serine-rich repeat protein in this bacteria. Catalyzes the first step in glycosylation by transferring N-acetylglucosamine from UDP-GlcNAc to serine residues in the substrate protein. Part of the accessory SecA2/SecY2 system specifically required to export serine-rich repeat cell wall proteins usually encoded upstream in the same operon.</text>
</comment>
<comment type="caution">
    <text evidence="10">The sequence shown here is derived from an EMBL/GenBank/DDBJ whole genome shotgun (WGS) entry which is preliminary data.</text>
</comment>
<keyword evidence="6 7" id="KW-0472">Membrane</keyword>
<comment type="similarity">
    <text evidence="7">Belongs to the glycosyltransferase group 1 family. Glycosyltransferase 4 subfamily.</text>
</comment>
<evidence type="ECO:0000256" key="7">
    <source>
        <dbReference type="HAMAP-Rule" id="MF_01472"/>
    </source>
</evidence>
<keyword evidence="3 7" id="KW-0328">Glycosyltransferase</keyword>
<keyword evidence="4 7" id="KW-0808">Transferase</keyword>
<feature type="domain" description="GtfA extended beta-sheet meander" evidence="9">
    <location>
        <begin position="95"/>
        <end position="188"/>
    </location>
</feature>
<dbReference type="EC" id="2.4.1.-" evidence="7"/>
<dbReference type="Proteomes" id="UP001285244">
    <property type="component" value="Unassembled WGS sequence"/>
</dbReference>